<gene>
    <name evidence="2" type="ORF">I5803_21345</name>
</gene>
<evidence type="ECO:0000256" key="1">
    <source>
        <dbReference type="ARBA" id="ARBA00006987"/>
    </source>
</evidence>
<dbReference type="PIRSF" id="PIRSF017082">
    <property type="entry name" value="YflP"/>
    <property type="match status" value="1"/>
</dbReference>
<evidence type="ECO:0000313" key="3">
    <source>
        <dbReference type="Proteomes" id="UP000651050"/>
    </source>
</evidence>
<reference evidence="2" key="1">
    <citation type="submission" date="2020-11" db="EMBL/GenBank/DDBJ databases">
        <title>Bacterial whole genome sequence for Caenimonas sp. DR4.4.</title>
        <authorList>
            <person name="Le V."/>
            <person name="Ko S.-R."/>
            <person name="Ahn C.-Y."/>
            <person name="Oh H.-M."/>
        </authorList>
    </citation>
    <scope>NUCLEOTIDE SEQUENCE</scope>
    <source>
        <strain evidence="2">DR4.4</strain>
    </source>
</reference>
<comment type="similarity">
    <text evidence="1">Belongs to the UPF0065 (bug) family.</text>
</comment>
<dbReference type="Pfam" id="PF03401">
    <property type="entry name" value="TctC"/>
    <property type="match status" value="1"/>
</dbReference>
<evidence type="ECO:0000313" key="2">
    <source>
        <dbReference type="EMBL" id="MBG9390591.1"/>
    </source>
</evidence>
<accession>A0A931H8C3</accession>
<dbReference type="PANTHER" id="PTHR42928:SF5">
    <property type="entry name" value="BLR1237 PROTEIN"/>
    <property type="match status" value="1"/>
</dbReference>
<dbReference type="SUPFAM" id="SSF53850">
    <property type="entry name" value="Periplasmic binding protein-like II"/>
    <property type="match status" value="1"/>
</dbReference>
<dbReference type="PANTHER" id="PTHR42928">
    <property type="entry name" value="TRICARBOXYLATE-BINDING PROTEIN"/>
    <property type="match status" value="1"/>
</dbReference>
<dbReference type="Gene3D" id="3.40.190.150">
    <property type="entry name" value="Bordetella uptake gene, domain 1"/>
    <property type="match status" value="1"/>
</dbReference>
<keyword evidence="3" id="KW-1185">Reference proteome</keyword>
<dbReference type="Proteomes" id="UP000651050">
    <property type="component" value="Unassembled WGS sequence"/>
</dbReference>
<dbReference type="EMBL" id="JADWYS010000001">
    <property type="protein sequence ID" value="MBG9390591.1"/>
    <property type="molecule type" value="Genomic_DNA"/>
</dbReference>
<dbReference type="CDD" id="cd13578">
    <property type="entry name" value="PBP2_Bug27"/>
    <property type="match status" value="1"/>
</dbReference>
<proteinExistence type="inferred from homology"/>
<dbReference type="AlphaFoldDB" id="A0A931H8C3"/>
<organism evidence="2 3">
    <name type="scientific">Caenimonas aquaedulcis</name>
    <dbReference type="NCBI Taxonomy" id="2793270"/>
    <lineage>
        <taxon>Bacteria</taxon>
        <taxon>Pseudomonadati</taxon>
        <taxon>Pseudomonadota</taxon>
        <taxon>Betaproteobacteria</taxon>
        <taxon>Burkholderiales</taxon>
        <taxon>Comamonadaceae</taxon>
        <taxon>Caenimonas</taxon>
    </lineage>
</organism>
<dbReference type="RefSeq" id="WP_196988322.1">
    <property type="nucleotide sequence ID" value="NZ_JADWYS010000001.1"/>
</dbReference>
<protein>
    <submittedName>
        <fullName evidence="2">Tripartite tricarboxylate transporter substrate binding protein</fullName>
    </submittedName>
</protein>
<name>A0A931H8C3_9BURK</name>
<comment type="caution">
    <text evidence="2">The sequence shown here is derived from an EMBL/GenBank/DDBJ whole genome shotgun (WGS) entry which is preliminary data.</text>
</comment>
<sequence length="351" mass="37027">MDAESSRLNPLTTPLRIRCMRQPANNLIYRLVTVLAATSLLASAPFGTALAQPYPAKPVKLLVGFPAGQASDLVARLLADEFRKELGQPFVVENRPGAGATTAADLVAKSAPDGYTLLVSSSGPLAVAPSLYARLPYDTLADLAPVALIVSAPQVLVTAATSTTRTFQEVLASAKRAGNTLNYGSSGNGTANHLAMEMLRQAGGLQMVHVPYRGSGQAITDVIGGSVDLMIETATVSVPLVKSGKLRALAVTSTQRLPQLPDVPTIAESGFPGFESGTWIMLLAPRATPKAVLARLHQVTEQTLGEPRVREALAAMGSTPVIASQAEAEIYLRAESSKWARVIRDARIRIE</sequence>
<dbReference type="InterPro" id="IPR005064">
    <property type="entry name" value="BUG"/>
</dbReference>
<dbReference type="Gene3D" id="3.40.190.10">
    <property type="entry name" value="Periplasmic binding protein-like II"/>
    <property type="match status" value="1"/>
</dbReference>
<dbReference type="InterPro" id="IPR042100">
    <property type="entry name" value="Bug_dom1"/>
</dbReference>